<comment type="caution">
    <text evidence="1">The sequence shown here is derived from an EMBL/GenBank/DDBJ whole genome shotgun (WGS) entry which is preliminary data.</text>
</comment>
<evidence type="ECO:0000313" key="2">
    <source>
        <dbReference type="Proteomes" id="UP001054945"/>
    </source>
</evidence>
<proteinExistence type="predicted"/>
<name>A0AAV4MFM0_CAEEX</name>
<dbReference type="EMBL" id="BPLR01019679">
    <property type="protein sequence ID" value="GIX70452.1"/>
    <property type="molecule type" value="Genomic_DNA"/>
</dbReference>
<dbReference type="AlphaFoldDB" id="A0AAV4MFM0"/>
<accession>A0AAV4MFM0</accession>
<sequence>MVPEDALLSLAGISARFRLRYVLQIPITFRLRKFRTLALLQEIPIQPETNPNLFHPSSPLAGWRKGGMFVSPPPD</sequence>
<gene>
    <name evidence="1" type="ORF">CEXT_154941</name>
</gene>
<organism evidence="1 2">
    <name type="scientific">Caerostris extrusa</name>
    <name type="common">Bark spider</name>
    <name type="synonym">Caerostris bankana</name>
    <dbReference type="NCBI Taxonomy" id="172846"/>
    <lineage>
        <taxon>Eukaryota</taxon>
        <taxon>Metazoa</taxon>
        <taxon>Ecdysozoa</taxon>
        <taxon>Arthropoda</taxon>
        <taxon>Chelicerata</taxon>
        <taxon>Arachnida</taxon>
        <taxon>Araneae</taxon>
        <taxon>Araneomorphae</taxon>
        <taxon>Entelegynae</taxon>
        <taxon>Araneoidea</taxon>
        <taxon>Araneidae</taxon>
        <taxon>Caerostris</taxon>
    </lineage>
</organism>
<evidence type="ECO:0000313" key="1">
    <source>
        <dbReference type="EMBL" id="GIX70452.1"/>
    </source>
</evidence>
<keyword evidence="2" id="KW-1185">Reference proteome</keyword>
<reference evidence="1 2" key="1">
    <citation type="submission" date="2021-06" db="EMBL/GenBank/DDBJ databases">
        <title>Caerostris extrusa draft genome.</title>
        <authorList>
            <person name="Kono N."/>
            <person name="Arakawa K."/>
        </authorList>
    </citation>
    <scope>NUCLEOTIDE SEQUENCE [LARGE SCALE GENOMIC DNA]</scope>
</reference>
<dbReference type="Proteomes" id="UP001054945">
    <property type="component" value="Unassembled WGS sequence"/>
</dbReference>
<protein>
    <submittedName>
        <fullName evidence="1">Uncharacterized protein</fullName>
    </submittedName>
</protein>